<dbReference type="RefSeq" id="WP_098406873.1">
    <property type="nucleotide sequence ID" value="NZ_PDJE01000001.1"/>
</dbReference>
<dbReference type="EMBL" id="PDJE01000001">
    <property type="protein sequence ID" value="PFG30409.1"/>
    <property type="molecule type" value="Genomic_DNA"/>
</dbReference>
<feature type="transmembrane region" description="Helical" evidence="1">
    <location>
        <begin position="71"/>
        <end position="92"/>
    </location>
</feature>
<comment type="caution">
    <text evidence="2">The sequence shown here is derived from an EMBL/GenBank/DDBJ whole genome shotgun (WGS) entry which is preliminary data.</text>
</comment>
<dbReference type="Proteomes" id="UP000221369">
    <property type="component" value="Unassembled WGS sequence"/>
</dbReference>
<protein>
    <recommendedName>
        <fullName evidence="4">Vitamin K epoxide reductase family protein</fullName>
    </recommendedName>
</protein>
<evidence type="ECO:0000313" key="3">
    <source>
        <dbReference type="Proteomes" id="UP000221369"/>
    </source>
</evidence>
<sequence>MDEPLPEPAASATSGTRRRSIADLGATIVLTALSIVIALGAMYWGALSVMLTDPCTPATCDFRAIDVGTGLAVGGVWIPPVLGVVVAVPLLVTRRIAWWVPTVAIAATVALEIAGVTIISGAIG</sequence>
<keyword evidence="1" id="KW-0812">Transmembrane</keyword>
<gene>
    <name evidence="2" type="ORF">ATJ78_1338</name>
</gene>
<organism evidence="2 3">
    <name type="scientific">Paramicrobacterium agarici</name>
    <dbReference type="NCBI Taxonomy" id="630514"/>
    <lineage>
        <taxon>Bacteria</taxon>
        <taxon>Bacillati</taxon>
        <taxon>Actinomycetota</taxon>
        <taxon>Actinomycetes</taxon>
        <taxon>Micrococcales</taxon>
        <taxon>Microbacteriaceae</taxon>
        <taxon>Paramicrobacterium</taxon>
    </lineage>
</organism>
<name>A0A2A9DWX9_9MICO</name>
<accession>A0A2A9DWX9</accession>
<evidence type="ECO:0000313" key="2">
    <source>
        <dbReference type="EMBL" id="PFG30409.1"/>
    </source>
</evidence>
<keyword evidence="1" id="KW-0472">Membrane</keyword>
<proteinExistence type="predicted"/>
<keyword evidence="3" id="KW-1185">Reference proteome</keyword>
<keyword evidence="1" id="KW-1133">Transmembrane helix</keyword>
<evidence type="ECO:0008006" key="4">
    <source>
        <dbReference type="Google" id="ProtNLM"/>
    </source>
</evidence>
<evidence type="ECO:0000256" key="1">
    <source>
        <dbReference type="SAM" id="Phobius"/>
    </source>
</evidence>
<reference evidence="2 3" key="1">
    <citation type="submission" date="2017-10" db="EMBL/GenBank/DDBJ databases">
        <title>Sequencing the genomes of 1000 actinobacteria strains.</title>
        <authorList>
            <person name="Klenk H.-P."/>
        </authorList>
    </citation>
    <scope>NUCLEOTIDE SEQUENCE [LARGE SCALE GENOMIC DNA]</scope>
    <source>
        <strain evidence="2 3">DSM 21798</strain>
    </source>
</reference>
<feature type="transmembrane region" description="Helical" evidence="1">
    <location>
        <begin position="21"/>
        <end position="44"/>
    </location>
</feature>
<dbReference type="AlphaFoldDB" id="A0A2A9DWX9"/>
<feature type="transmembrane region" description="Helical" evidence="1">
    <location>
        <begin position="99"/>
        <end position="123"/>
    </location>
</feature>